<accession>A0ACB9HII0</accession>
<gene>
    <name evidence="1" type="ORF">L1987_37887</name>
</gene>
<protein>
    <submittedName>
        <fullName evidence="1">Uncharacterized protein</fullName>
    </submittedName>
</protein>
<name>A0ACB9HII0_9ASTR</name>
<reference evidence="2" key="1">
    <citation type="journal article" date="2022" name="Mol. Ecol. Resour.">
        <title>The genomes of chicory, endive, great burdock and yacon provide insights into Asteraceae palaeo-polyploidization history and plant inulin production.</title>
        <authorList>
            <person name="Fan W."/>
            <person name="Wang S."/>
            <person name="Wang H."/>
            <person name="Wang A."/>
            <person name="Jiang F."/>
            <person name="Liu H."/>
            <person name="Zhao H."/>
            <person name="Xu D."/>
            <person name="Zhang Y."/>
        </authorList>
    </citation>
    <scope>NUCLEOTIDE SEQUENCE [LARGE SCALE GENOMIC DNA]</scope>
    <source>
        <strain evidence="2">cv. Yunnan</strain>
    </source>
</reference>
<evidence type="ECO:0000313" key="2">
    <source>
        <dbReference type="Proteomes" id="UP001056120"/>
    </source>
</evidence>
<dbReference type="EMBL" id="CM042029">
    <property type="protein sequence ID" value="KAI3795238.1"/>
    <property type="molecule type" value="Genomic_DNA"/>
</dbReference>
<dbReference type="Proteomes" id="UP001056120">
    <property type="component" value="Linkage Group LG12"/>
</dbReference>
<keyword evidence="2" id="KW-1185">Reference proteome</keyword>
<evidence type="ECO:0000313" key="1">
    <source>
        <dbReference type="EMBL" id="KAI3795238.1"/>
    </source>
</evidence>
<reference evidence="1 2" key="2">
    <citation type="journal article" date="2022" name="Mol. Ecol. Resour.">
        <title>The genomes of chicory, endive, great burdock and yacon provide insights into Asteraceae paleo-polyploidization history and plant inulin production.</title>
        <authorList>
            <person name="Fan W."/>
            <person name="Wang S."/>
            <person name="Wang H."/>
            <person name="Wang A."/>
            <person name="Jiang F."/>
            <person name="Liu H."/>
            <person name="Zhao H."/>
            <person name="Xu D."/>
            <person name="Zhang Y."/>
        </authorList>
    </citation>
    <scope>NUCLEOTIDE SEQUENCE [LARGE SCALE GENOMIC DNA]</scope>
    <source>
        <strain evidence="2">cv. Yunnan</strain>
        <tissue evidence="1">Leaves</tissue>
    </source>
</reference>
<sequence>MSGENSIQYYDPNCPIKQETPEYYLLVSQQNPICSPYYNDDPFAVLPNSPEYHPQSQNSSSQCVTSQIMTRQIEKGNKVGLAKISAHGPKRKGGKPHYKTAASTQTPLISSSCARILERERERSACEENRKEKTQGLGNHPTPPFQRIATEIGPVEVKEEKVVRWREVNPTSEVTRERGLTQWMDAGPDFSNWNTTAQPVQGNEAQSSQIQSSEEDPSKNSHYQTASKNPNDYPFNNPISNSSDYQSYHSGSPVMYHPYVF</sequence>
<organism evidence="1 2">
    <name type="scientific">Smallanthus sonchifolius</name>
    <dbReference type="NCBI Taxonomy" id="185202"/>
    <lineage>
        <taxon>Eukaryota</taxon>
        <taxon>Viridiplantae</taxon>
        <taxon>Streptophyta</taxon>
        <taxon>Embryophyta</taxon>
        <taxon>Tracheophyta</taxon>
        <taxon>Spermatophyta</taxon>
        <taxon>Magnoliopsida</taxon>
        <taxon>eudicotyledons</taxon>
        <taxon>Gunneridae</taxon>
        <taxon>Pentapetalae</taxon>
        <taxon>asterids</taxon>
        <taxon>campanulids</taxon>
        <taxon>Asterales</taxon>
        <taxon>Asteraceae</taxon>
        <taxon>Asteroideae</taxon>
        <taxon>Heliantheae alliance</taxon>
        <taxon>Millerieae</taxon>
        <taxon>Smallanthus</taxon>
    </lineage>
</organism>
<comment type="caution">
    <text evidence="1">The sequence shown here is derived from an EMBL/GenBank/DDBJ whole genome shotgun (WGS) entry which is preliminary data.</text>
</comment>
<proteinExistence type="predicted"/>